<dbReference type="Proteomes" id="UP000198287">
    <property type="component" value="Unassembled WGS sequence"/>
</dbReference>
<dbReference type="OMA" id="CVECCGT"/>
<keyword evidence="3" id="KW-0963">Cytoplasm</keyword>
<dbReference type="InterPro" id="IPR032914">
    <property type="entry name" value="Vam6/VPS39/TRAP1"/>
</dbReference>
<dbReference type="GO" id="GO:0006914">
    <property type="term" value="P:autophagy"/>
    <property type="evidence" value="ECO:0007669"/>
    <property type="project" value="TreeGrafter"/>
</dbReference>
<dbReference type="AlphaFoldDB" id="A0A226F676"/>
<name>A0A226F676_FOLCA</name>
<evidence type="ECO:0000256" key="4">
    <source>
        <dbReference type="ARBA" id="ARBA00022927"/>
    </source>
</evidence>
<evidence type="ECO:0000256" key="3">
    <source>
        <dbReference type="ARBA" id="ARBA00022490"/>
    </source>
</evidence>
<comment type="caution">
    <text evidence="6">The sequence shown here is derived from an EMBL/GenBank/DDBJ whole genome shotgun (WGS) entry which is preliminary data.</text>
</comment>
<evidence type="ECO:0000313" key="7">
    <source>
        <dbReference type="Proteomes" id="UP000198287"/>
    </source>
</evidence>
<dbReference type="GO" id="GO:0016020">
    <property type="term" value="C:membrane"/>
    <property type="evidence" value="ECO:0007669"/>
    <property type="project" value="TreeGrafter"/>
</dbReference>
<keyword evidence="2" id="KW-0813">Transport</keyword>
<dbReference type="GO" id="GO:0005737">
    <property type="term" value="C:cytoplasm"/>
    <property type="evidence" value="ECO:0007669"/>
    <property type="project" value="UniProtKB-SubCell"/>
</dbReference>
<dbReference type="GO" id="GO:0015031">
    <property type="term" value="P:protein transport"/>
    <property type="evidence" value="ECO:0007669"/>
    <property type="project" value="UniProtKB-KW"/>
</dbReference>
<dbReference type="STRING" id="158441.A0A226F676"/>
<sequence>MEVSAPKIYDIQLVINSIEVEGNVAKVLCVECCGTRMFLGTAEGYLLEYFITDQKSKTFFNRVRLVNINKGQPIVQIRNASALDTLITLSGGTLAMCDSQTMEPKGSSISSVSCFAVDDNPIDGDPFSVSLCFVKKKSIIVAQASETGFNIVKDISLDALTISLAIESGLCCVGLATGKYIIVNTMAQRKTMQDLCEFDPKEVLPKVVHVGKVSTLIYLNYNVHQNLIPAFVSLPY</sequence>
<organism evidence="6 7">
    <name type="scientific">Folsomia candida</name>
    <name type="common">Springtail</name>
    <dbReference type="NCBI Taxonomy" id="158441"/>
    <lineage>
        <taxon>Eukaryota</taxon>
        <taxon>Metazoa</taxon>
        <taxon>Ecdysozoa</taxon>
        <taxon>Arthropoda</taxon>
        <taxon>Hexapoda</taxon>
        <taxon>Collembola</taxon>
        <taxon>Entomobryomorpha</taxon>
        <taxon>Isotomoidea</taxon>
        <taxon>Isotomidae</taxon>
        <taxon>Proisotominae</taxon>
        <taxon>Folsomia</taxon>
    </lineage>
</organism>
<dbReference type="OrthoDB" id="8169718at2759"/>
<comment type="subcellular location">
    <subcellularLocation>
        <location evidence="1">Cytoplasm</location>
    </subcellularLocation>
</comment>
<evidence type="ECO:0000256" key="1">
    <source>
        <dbReference type="ARBA" id="ARBA00004496"/>
    </source>
</evidence>
<feature type="domain" description="CNH" evidence="5">
    <location>
        <begin position="35"/>
        <end position="194"/>
    </location>
</feature>
<reference evidence="6 7" key="1">
    <citation type="submission" date="2015-12" db="EMBL/GenBank/DDBJ databases">
        <title>The genome of Folsomia candida.</title>
        <authorList>
            <person name="Faddeeva A."/>
            <person name="Derks M.F."/>
            <person name="Anvar Y."/>
            <person name="Smit S."/>
            <person name="Van Straalen N."/>
            <person name="Roelofs D."/>
        </authorList>
    </citation>
    <scope>NUCLEOTIDE SEQUENCE [LARGE SCALE GENOMIC DNA]</scope>
    <source>
        <strain evidence="6 7">VU population</strain>
        <tissue evidence="6">Whole body</tissue>
    </source>
</reference>
<dbReference type="InterPro" id="IPR001180">
    <property type="entry name" value="CNH_dom"/>
</dbReference>
<dbReference type="Pfam" id="PF00780">
    <property type="entry name" value="CNH"/>
    <property type="match status" value="1"/>
</dbReference>
<gene>
    <name evidence="6" type="ORF">Fcan01_03527</name>
</gene>
<evidence type="ECO:0000259" key="5">
    <source>
        <dbReference type="Pfam" id="PF00780"/>
    </source>
</evidence>
<keyword evidence="6" id="KW-0675">Receptor</keyword>
<dbReference type="EMBL" id="LNIX01000001">
    <property type="protein sequence ID" value="OXA64944.1"/>
    <property type="molecule type" value="Genomic_DNA"/>
</dbReference>
<protein>
    <submittedName>
        <fullName evidence="6">Transforming growth factor-beta receptor-associated protein 1</fullName>
    </submittedName>
</protein>
<proteinExistence type="predicted"/>
<dbReference type="PANTHER" id="PTHR12894">
    <property type="entry name" value="CNH DOMAIN CONTAINING"/>
    <property type="match status" value="1"/>
</dbReference>
<evidence type="ECO:0000256" key="2">
    <source>
        <dbReference type="ARBA" id="ARBA00022448"/>
    </source>
</evidence>
<evidence type="ECO:0000313" key="6">
    <source>
        <dbReference type="EMBL" id="OXA64944.1"/>
    </source>
</evidence>
<accession>A0A226F676</accession>
<keyword evidence="7" id="KW-1185">Reference proteome</keyword>
<keyword evidence="4" id="KW-0653">Protein transport</keyword>
<dbReference type="PANTHER" id="PTHR12894:SF27">
    <property type="entry name" value="TRANSFORMING GROWTH FACTOR-BETA RECEPTOR-ASSOCIATED PROTEIN 1"/>
    <property type="match status" value="1"/>
</dbReference>
<dbReference type="GO" id="GO:0034058">
    <property type="term" value="P:endosomal vesicle fusion"/>
    <property type="evidence" value="ECO:0007669"/>
    <property type="project" value="TreeGrafter"/>
</dbReference>